<accession>A0ABN1MDG8</accession>
<comment type="caution">
    <text evidence="1">The sequence shown here is derived from an EMBL/GenBank/DDBJ whole genome shotgun (WGS) entry which is preliminary data.</text>
</comment>
<dbReference type="EMBL" id="BAAAFG010000001">
    <property type="protein sequence ID" value="GAA0871073.1"/>
    <property type="molecule type" value="Genomic_DNA"/>
</dbReference>
<name>A0ABN1MDG8_9FLAO</name>
<keyword evidence="2" id="KW-1185">Reference proteome</keyword>
<dbReference type="Gene3D" id="3.40.50.2000">
    <property type="entry name" value="Glycogen Phosphorylase B"/>
    <property type="match status" value="2"/>
</dbReference>
<gene>
    <name evidence="1" type="ORF">GCM10009117_02180</name>
</gene>
<dbReference type="Proteomes" id="UP001500507">
    <property type="component" value="Unassembled WGS sequence"/>
</dbReference>
<organism evidence="1 2">
    <name type="scientific">Gangjinia marincola</name>
    <dbReference type="NCBI Taxonomy" id="578463"/>
    <lineage>
        <taxon>Bacteria</taxon>
        <taxon>Pseudomonadati</taxon>
        <taxon>Bacteroidota</taxon>
        <taxon>Flavobacteriia</taxon>
        <taxon>Flavobacteriales</taxon>
        <taxon>Flavobacteriaceae</taxon>
        <taxon>Gangjinia</taxon>
    </lineage>
</organism>
<reference evidence="1 2" key="1">
    <citation type="journal article" date="2019" name="Int. J. Syst. Evol. Microbiol.">
        <title>The Global Catalogue of Microorganisms (GCM) 10K type strain sequencing project: providing services to taxonomists for standard genome sequencing and annotation.</title>
        <authorList>
            <consortium name="The Broad Institute Genomics Platform"/>
            <consortium name="The Broad Institute Genome Sequencing Center for Infectious Disease"/>
            <person name="Wu L."/>
            <person name="Ma J."/>
        </authorList>
    </citation>
    <scope>NUCLEOTIDE SEQUENCE [LARGE SCALE GENOMIC DNA]</scope>
    <source>
        <strain evidence="1 2">JCM 16082</strain>
    </source>
</reference>
<protein>
    <submittedName>
        <fullName evidence="1">Glycosyltransferase family 4 protein</fullName>
    </submittedName>
</protein>
<evidence type="ECO:0000313" key="2">
    <source>
        <dbReference type="Proteomes" id="UP001500507"/>
    </source>
</evidence>
<dbReference type="RefSeq" id="WP_343762693.1">
    <property type="nucleotide sequence ID" value="NZ_BAAAFG010000001.1"/>
</dbReference>
<proteinExistence type="predicted"/>
<sequence>MQKVLIITYYWPPAGGPGVQRWLKFASYLPQFGITPIIYTPQNPSYPIVDDQLINEVPKGIEVIKEPIKEPYRKAALFSQKDAKTISSGIIPKQEKQSLLQKSLLFIRGNFFIPDARKAWVAPSVKFLSQYLVQHKIESIITTGPPHSLHLIGLQLKKHLNVNWIADFRDPWTAISYHSELKLLPQAKKRHLNLEKEVLQSAHHIITTSFSTQREFQQKTLQPVALITNGYEKEADPGVNLDSKFSLVHIGSLLSNRNPTVLWKVLRELIKDNPAFAEAFQLRMAGKVSQEVLNVIEEYQLNPYLKLDGYISHKEALTVQQSAQVLLLIEADTKATRAIIPGKLFEYIAAKRPILAIGPKVWDVQHIIDETQSGSVLDYQDYDVLKKSLLDYFKLYQQQKLISHSKSTLKYHRKSLTEALSKIIFQYVDQ</sequence>
<dbReference type="SUPFAM" id="SSF53756">
    <property type="entry name" value="UDP-Glycosyltransferase/glycogen phosphorylase"/>
    <property type="match status" value="1"/>
</dbReference>
<evidence type="ECO:0000313" key="1">
    <source>
        <dbReference type="EMBL" id="GAA0871073.1"/>
    </source>
</evidence>